<dbReference type="RefSeq" id="WP_155700257.1">
    <property type="nucleotide sequence ID" value="NZ_CP034235.1"/>
</dbReference>
<dbReference type="OrthoDB" id="581425at2"/>
<dbReference type="AlphaFoldDB" id="A0A6B8RGC9"/>
<evidence type="ECO:0000313" key="2">
    <source>
        <dbReference type="EMBL" id="QGQ95240.1"/>
    </source>
</evidence>
<dbReference type="InterPro" id="IPR050706">
    <property type="entry name" value="Cyclic-di-GMP_PDE-like"/>
</dbReference>
<evidence type="ECO:0000313" key="3">
    <source>
        <dbReference type="Proteomes" id="UP000426246"/>
    </source>
</evidence>
<dbReference type="PANTHER" id="PTHR33121:SF76">
    <property type="entry name" value="SIGNALING PROTEIN"/>
    <property type="match status" value="1"/>
</dbReference>
<name>A0A6B8RGC9_9BACL</name>
<dbReference type="CDD" id="cd01948">
    <property type="entry name" value="EAL"/>
    <property type="match status" value="1"/>
</dbReference>
<accession>A0A6B8RGC9</accession>
<dbReference type="InterPro" id="IPR035919">
    <property type="entry name" value="EAL_sf"/>
</dbReference>
<proteinExistence type="predicted"/>
<dbReference type="Pfam" id="PF00563">
    <property type="entry name" value="EAL"/>
    <property type="match status" value="1"/>
</dbReference>
<feature type="domain" description="EAL" evidence="1">
    <location>
        <begin position="191"/>
        <end position="441"/>
    </location>
</feature>
<sequence>MRYSMAARWEKRIKLLWSLPFPNRALRFFPPEFIIRDPLLSLVHAYRRKGLHYAVIVIHMDDFQNILAKIPYSLAQKLLQQLKYEFIDVLKRSFNESLILGVKQFNPDDFTVILKVDKDWTYEDLHQKEVCFRKDVELNLNHFMEQQLYGRLKFQSGSMIVGQSTEHTEAALQAAYYYALCVATDRLPAHFAPYRLRLQEIIKDKAIYVLTQPIMCLDTGEIFGWEVLTRGPQHSPFHTPTELFEFAHQADLLQELEYLVLEKAFLEISSRSITEQVFINITPISLMQPTLLVHVLNCLQQYPKILATQIIFEITERHSIRDYEQMGTILRNYRSHGFRFAVDDAGAGYSSLQSISELIPDMIKIDKSVIQNIDQVAVKQSLLRALLFFAADIKCQVIAEGIEREEEANILFDHQVKMGQGYYFAKPERMQFDYARTHVPHLKEKIMQMRAAYNI</sequence>
<dbReference type="InterPro" id="IPR001633">
    <property type="entry name" value="EAL_dom"/>
</dbReference>
<dbReference type="SUPFAM" id="SSF141868">
    <property type="entry name" value="EAL domain-like"/>
    <property type="match status" value="1"/>
</dbReference>
<gene>
    <name evidence="2" type="ORF">EHS13_10240</name>
</gene>
<dbReference type="SMART" id="SM00052">
    <property type="entry name" value="EAL"/>
    <property type="match status" value="1"/>
</dbReference>
<evidence type="ECO:0000259" key="1">
    <source>
        <dbReference type="PROSITE" id="PS50883"/>
    </source>
</evidence>
<keyword evidence="3" id="KW-1185">Reference proteome</keyword>
<dbReference type="PROSITE" id="PS50883">
    <property type="entry name" value="EAL"/>
    <property type="match status" value="1"/>
</dbReference>
<dbReference type="KEGG" id="ppsc:EHS13_10240"/>
<dbReference type="Gene3D" id="3.20.20.450">
    <property type="entry name" value="EAL domain"/>
    <property type="match status" value="1"/>
</dbReference>
<reference evidence="3" key="1">
    <citation type="submission" date="2018-11" db="EMBL/GenBank/DDBJ databases">
        <title>Complete genome sequence of Paenibacillus sp. ML311-T8.</title>
        <authorList>
            <person name="Nam Y.-D."/>
            <person name="Kang J."/>
            <person name="Chung W.-H."/>
            <person name="Park Y.S."/>
        </authorList>
    </citation>
    <scope>NUCLEOTIDE SEQUENCE [LARGE SCALE GENOMIC DNA]</scope>
    <source>
        <strain evidence="3">ML311-T8</strain>
    </source>
</reference>
<dbReference type="PANTHER" id="PTHR33121">
    <property type="entry name" value="CYCLIC DI-GMP PHOSPHODIESTERASE PDEF"/>
    <property type="match status" value="1"/>
</dbReference>
<protein>
    <submittedName>
        <fullName evidence="2">EAL domain-containing protein</fullName>
    </submittedName>
</protein>
<dbReference type="EMBL" id="CP034235">
    <property type="protein sequence ID" value="QGQ95240.1"/>
    <property type="molecule type" value="Genomic_DNA"/>
</dbReference>
<organism evidence="2 3">
    <name type="scientific">Paenibacillus psychroresistens</name>
    <dbReference type="NCBI Taxonomy" id="1778678"/>
    <lineage>
        <taxon>Bacteria</taxon>
        <taxon>Bacillati</taxon>
        <taxon>Bacillota</taxon>
        <taxon>Bacilli</taxon>
        <taxon>Bacillales</taxon>
        <taxon>Paenibacillaceae</taxon>
        <taxon>Paenibacillus</taxon>
    </lineage>
</organism>
<dbReference type="Proteomes" id="UP000426246">
    <property type="component" value="Chromosome"/>
</dbReference>
<dbReference type="GO" id="GO:0071111">
    <property type="term" value="F:cyclic-guanylate-specific phosphodiesterase activity"/>
    <property type="evidence" value="ECO:0007669"/>
    <property type="project" value="InterPro"/>
</dbReference>